<dbReference type="InterPro" id="IPR019787">
    <property type="entry name" value="Znf_PHD-finger"/>
</dbReference>
<feature type="compositionally biased region" description="Low complexity" evidence="6">
    <location>
        <begin position="402"/>
        <end position="416"/>
    </location>
</feature>
<dbReference type="InterPro" id="IPR040676">
    <property type="entry name" value="DUF5641"/>
</dbReference>
<dbReference type="SUPFAM" id="SSF57903">
    <property type="entry name" value="FYVE/PHD zinc finger"/>
    <property type="match status" value="1"/>
</dbReference>
<organism evidence="9 10">
    <name type="scientific">Aedes albopictus</name>
    <name type="common">Asian tiger mosquito</name>
    <name type="synonym">Stegomyia albopicta</name>
    <dbReference type="NCBI Taxonomy" id="7160"/>
    <lineage>
        <taxon>Eukaryota</taxon>
        <taxon>Metazoa</taxon>
        <taxon>Ecdysozoa</taxon>
        <taxon>Arthropoda</taxon>
        <taxon>Hexapoda</taxon>
        <taxon>Insecta</taxon>
        <taxon>Pterygota</taxon>
        <taxon>Neoptera</taxon>
        <taxon>Endopterygota</taxon>
        <taxon>Diptera</taxon>
        <taxon>Nematocera</taxon>
        <taxon>Culicoidea</taxon>
        <taxon>Culicidae</taxon>
        <taxon>Culicinae</taxon>
        <taxon>Aedini</taxon>
        <taxon>Aedes</taxon>
        <taxon>Stegomyia</taxon>
    </lineage>
</organism>
<dbReference type="InterPro" id="IPR008042">
    <property type="entry name" value="Retrotrans_Pao"/>
</dbReference>
<dbReference type="PROSITE" id="PS50016">
    <property type="entry name" value="ZF_PHD_2"/>
    <property type="match status" value="1"/>
</dbReference>
<dbReference type="RefSeq" id="XP_062714214.1">
    <property type="nucleotide sequence ID" value="XM_062858230.1"/>
</dbReference>
<dbReference type="Gene3D" id="3.30.420.10">
    <property type="entry name" value="Ribonuclease H-like superfamily/Ribonuclease H"/>
    <property type="match status" value="1"/>
</dbReference>
<dbReference type="Gene3D" id="3.30.40.10">
    <property type="entry name" value="Zinc/RING finger domain, C3HC4 (zinc finger)"/>
    <property type="match status" value="1"/>
</dbReference>
<evidence type="ECO:0000256" key="6">
    <source>
        <dbReference type="SAM" id="MobiDB-lite"/>
    </source>
</evidence>
<evidence type="ECO:0000256" key="1">
    <source>
        <dbReference type="ARBA" id="ARBA00022723"/>
    </source>
</evidence>
<keyword evidence="10" id="KW-1185">Reference proteome</keyword>
<reference evidence="9" key="2">
    <citation type="submission" date="2025-05" db="UniProtKB">
        <authorList>
            <consortium name="EnsemblMetazoa"/>
        </authorList>
    </citation>
    <scope>IDENTIFICATION</scope>
    <source>
        <strain evidence="9">Foshan</strain>
    </source>
</reference>
<feature type="region of interest" description="Disordered" evidence="6">
    <location>
        <begin position="213"/>
        <end position="235"/>
    </location>
</feature>
<dbReference type="CDD" id="cd01644">
    <property type="entry name" value="RT_pepA17"/>
    <property type="match status" value="1"/>
</dbReference>
<dbReference type="PROSITE" id="PS01359">
    <property type="entry name" value="ZF_PHD_1"/>
    <property type="match status" value="1"/>
</dbReference>
<keyword evidence="1" id="KW-0479">Metal-binding</keyword>
<evidence type="ECO:0008006" key="11">
    <source>
        <dbReference type="Google" id="ProtNLM"/>
    </source>
</evidence>
<evidence type="ECO:0000256" key="3">
    <source>
        <dbReference type="ARBA" id="ARBA00022833"/>
    </source>
</evidence>
<dbReference type="SUPFAM" id="SSF56672">
    <property type="entry name" value="DNA/RNA polymerases"/>
    <property type="match status" value="1"/>
</dbReference>
<dbReference type="InterPro" id="IPR036397">
    <property type="entry name" value="RNaseH_sf"/>
</dbReference>
<feature type="compositionally biased region" description="Polar residues" evidence="6">
    <location>
        <begin position="341"/>
        <end position="364"/>
    </location>
</feature>
<protein>
    <recommendedName>
        <fullName evidence="11">Pro-Pol polyprotein</fullName>
    </recommendedName>
</protein>
<feature type="domain" description="PHD-type" evidence="7">
    <location>
        <begin position="17"/>
        <end position="65"/>
    </location>
</feature>
<keyword evidence="2 4" id="KW-0863">Zinc-finger</keyword>
<dbReference type="Pfam" id="PF17921">
    <property type="entry name" value="Integrase_H2C2"/>
    <property type="match status" value="1"/>
</dbReference>
<dbReference type="InterPro" id="IPR001584">
    <property type="entry name" value="Integrase_cat-core"/>
</dbReference>
<dbReference type="InterPro" id="IPR019786">
    <property type="entry name" value="Zinc_finger_PHD-type_CS"/>
</dbReference>
<evidence type="ECO:0000256" key="5">
    <source>
        <dbReference type="SAM" id="Coils"/>
    </source>
</evidence>
<evidence type="ECO:0000256" key="4">
    <source>
        <dbReference type="PROSITE-ProRule" id="PRU00146"/>
    </source>
</evidence>
<dbReference type="InterPro" id="IPR005312">
    <property type="entry name" value="DUF1759"/>
</dbReference>
<dbReference type="PANTHER" id="PTHR47331:SF1">
    <property type="entry name" value="GAG-LIKE PROTEIN"/>
    <property type="match status" value="1"/>
</dbReference>
<feature type="domain" description="Integrase catalytic" evidence="8">
    <location>
        <begin position="1835"/>
        <end position="2020"/>
    </location>
</feature>
<dbReference type="PANTHER" id="PTHR47331">
    <property type="entry name" value="PHD-TYPE DOMAIN-CONTAINING PROTEIN"/>
    <property type="match status" value="1"/>
</dbReference>
<reference evidence="10" key="1">
    <citation type="journal article" date="2015" name="Proc. Natl. Acad. Sci. U.S.A.">
        <title>Genome sequence of the Asian Tiger mosquito, Aedes albopictus, reveals insights into its biology, genetics, and evolution.</title>
        <authorList>
            <person name="Chen X.G."/>
            <person name="Jiang X."/>
            <person name="Gu J."/>
            <person name="Xu M."/>
            <person name="Wu Y."/>
            <person name="Deng Y."/>
            <person name="Zhang C."/>
            <person name="Bonizzoni M."/>
            <person name="Dermauw W."/>
            <person name="Vontas J."/>
            <person name="Armbruster P."/>
            <person name="Huang X."/>
            <person name="Yang Y."/>
            <person name="Zhang H."/>
            <person name="He W."/>
            <person name="Peng H."/>
            <person name="Liu Y."/>
            <person name="Wu K."/>
            <person name="Chen J."/>
            <person name="Lirakis M."/>
            <person name="Topalis P."/>
            <person name="Van Leeuwen T."/>
            <person name="Hall A.B."/>
            <person name="Jiang X."/>
            <person name="Thorpe C."/>
            <person name="Mueller R.L."/>
            <person name="Sun C."/>
            <person name="Waterhouse R.M."/>
            <person name="Yan G."/>
            <person name="Tu Z.J."/>
            <person name="Fang X."/>
            <person name="James A.A."/>
        </authorList>
    </citation>
    <scope>NUCLEOTIDE SEQUENCE [LARGE SCALE GENOMIC DNA]</scope>
    <source>
        <strain evidence="10">Foshan</strain>
    </source>
</reference>
<dbReference type="Proteomes" id="UP000069940">
    <property type="component" value="Unassembled WGS sequence"/>
</dbReference>
<feature type="region of interest" description="Disordered" evidence="6">
    <location>
        <begin position="794"/>
        <end position="824"/>
    </location>
</feature>
<sequence>MVRTTRSAAKATAGTPQRICEKCKIPDNVADMVACERCNRWYHCACGEMGENVTGKWICKDCALAGSGDSVSGRTSSTSRSTRVQLQLMRLEEEKRAQEKLILEQQEQERVRQEKALAAKAALDKRYLDEKYALLISQAEDDEAGSQRSRRSRVSRGTRNSHIEEWVNSVDEAAGGNPMPENVEDIFPPISIAAGANVPCGGMLTRYTGTKPKQYASSQMHDERRSSLPKPANECVGENICTDGMSSIAGMKDPVTASTPIRSVGFQQPVVQPSPHTLSMSVQPVYTQPVYAQSVFVQPQRTLPKLVPRPPLPTFLYPEPIALYKPPASQTQVPLPPLSEQSFLQSRVSRPITSSVELPTSNSAQPPPTLQDQVSPPSHPPPVEQPSHLSIDCSTEPRSSMLLPPTTQTSSQQQHTLSHRPRSLCDQLGGLSLPPSVLRASTSYTPPLPPPSFPDGELSLLNRSEHHPTLSHVPLQQSAEPYATQLQQLQNQQAMWGQFQQQLSARQVVPKELPIFNGSPEEWPLFISSFHNSTAMCGYSQSENLMRLQRCLKGKALEAVRSNLLLPSSVPKIMETLETLFGSPERLVQSLLNKVRSVPTPKAERLETLVNFGLVVQNLVGHLKAANQQAHLTNPTLLQELVDKLPPHLRLDWALYKKNAGLVDLGTFCDYMSVITSAASDVAHFNDFDGARPAGSEKQRKEKAFVNAHLSAEPWKPHKFEQGKKAEHQERPCFICQSVKHRIKDCNKFKSSSLGDRLKAVEAHQLCSVCLVPHGRWPCKSARTCGVDGCTKKHHPSLHSNLQTGTKPTSSDSNGGRPKSDAVVSLHRRSQSATVFRIIPVVLHGKGAQVATFAFLDEGSSSTLIEKEVADQLNLDGELQPLCLTWTAKVSRHEADSRLVNLKISGVEGSKSFPLTGVSTVRQLELPVQSLRYGELSQQFPYLAGLPVTSYEKAVPRILIGLDNIKLSLPLKTREGCPSGPVAARTRLGWTVFGSVGDSKMDSRSPLLHICKSAEDIKLHDLVKGYFAAENLAVSVACGPEAEEDRRAKEILRRTTVKRADGHYETGLLWRSDVVELPSSYDMAVRRLICLERKLSKRPELQASLEKQISDYQCKGYAHKATPQELEGSDPNRTWYLPIGVVTNPRKPGKVRIIWDAAAKVRGVSLNDMLLKGPDLLSSLPAVLCRFRQRQVAIAGDIREMYHQLNIREEDRQVQRFLYRTDPSTKPEIFVMDVAIFGSTCSPCSANFVKNKNAEEWKDEYPEAATAVVENHYVDDYLDSRDTEEDMTKLATDVRSVQAAAGFELRNWRSNSDKVLKCLGEKPAESPKDFSIDKESQVERVLGMAWLPNEDVFVYSVTLPNELERSTSTKTLTTKRSILRFVMSVFDPLGLISNLLIHGKTIIQDLWRAQVGWDDAIPTDIFDQWIRWIEQLSKLNQVRIPRCYFPGYDRDCFKTMQLHVFVDASESNFACVAYFRVIDRGQPRCSLVAAKAKVAPLKPLSIPRLELQAAVIGSRLAKSIEEYHTLPISRRFLWSDSKTVLSWISSDARKYRQYVAVRIGEILEDTQSEEWRWVLTKLNVADEATKWGKGPMMQPDGRWFTGPEFLYKAENEWPQQRVPPTTEEELRAIHVHCVQLIQPFVECSRFSRWERILRTTAYVHSFVDRCKKQEAKLVGRGLQQEDLVRGERALWRLAQAEEFAEELTVLEKNKAKNRELLKFEADSRIRQLSPFLDEFGVMRMEGRTEASPLAAYDAKYPVILPKTHRVTELLVDWYHRRYGHHNGETVVNEIRQRYHIPGLRAMVRKMAKKCQWCVVYKARPEVPRMAPLPAARVTPFVRPFSLVGVDYFGPYMVKIGRSQVKRWVALFTCLAVRAVHLEVAASLSTESFKLALRRFIARRGAPTQIYTDHGTNFVGASRELAGQLAAVNQELAESFTDTNTRWFFNPPSSPHMGGAWERMVRAVKRAMESLNSCRAPSEEVFQTILCEAELMVNSRPLTYVPLETSDQEALTPNHFIHLSSNGVKQPEKMSTTEGEALRNGWNLCRYVLDQFWARWIREYLPVLARRTKWHEEVRPIREGDMVFIVGEAIRNSWPRGKVVQVIPGRDGRIRQVDVQTSGGVLRRPVAKLAILDVLPAGNPAGSAQHYEEGNVTGGVTPVDTITESFHRDAADLTDCLSSIGSNDVGTKIHVKTTRKRK</sequence>
<dbReference type="SMART" id="SM00249">
    <property type="entry name" value="PHD"/>
    <property type="match status" value="1"/>
</dbReference>
<dbReference type="InterPro" id="IPR012337">
    <property type="entry name" value="RNaseH-like_sf"/>
</dbReference>
<dbReference type="InterPro" id="IPR043502">
    <property type="entry name" value="DNA/RNA_pol_sf"/>
</dbReference>
<proteinExistence type="predicted"/>
<dbReference type="InterPro" id="IPR013083">
    <property type="entry name" value="Znf_RING/FYVE/PHD"/>
</dbReference>
<evidence type="ECO:0000313" key="9">
    <source>
        <dbReference type="EnsemblMetazoa" id="AALFPA23_011876.P16883"/>
    </source>
</evidence>
<name>A0ABM1YSV8_AEDAL</name>
<feature type="coiled-coil region" evidence="5">
    <location>
        <begin position="81"/>
        <end position="123"/>
    </location>
</feature>
<keyword evidence="5" id="KW-0175">Coiled coil</keyword>
<evidence type="ECO:0000256" key="2">
    <source>
        <dbReference type="ARBA" id="ARBA00022771"/>
    </source>
</evidence>
<dbReference type="InterPro" id="IPR041588">
    <property type="entry name" value="Integrase_H2C2"/>
</dbReference>
<dbReference type="SUPFAM" id="SSF53098">
    <property type="entry name" value="Ribonuclease H-like"/>
    <property type="match status" value="1"/>
</dbReference>
<keyword evidence="3" id="KW-0862">Zinc</keyword>
<dbReference type="PROSITE" id="PS50994">
    <property type="entry name" value="INTEGRASE"/>
    <property type="match status" value="1"/>
</dbReference>
<dbReference type="EnsemblMetazoa" id="AALFPA23_011876.R16883">
    <property type="protein sequence ID" value="AALFPA23_011876.P16883"/>
    <property type="gene ID" value="AALFPA23_011876"/>
</dbReference>
<feature type="compositionally biased region" description="Polar residues" evidence="6">
    <location>
        <begin position="798"/>
        <end position="814"/>
    </location>
</feature>
<feature type="region of interest" description="Disordered" evidence="6">
    <location>
        <begin position="140"/>
        <end position="159"/>
    </location>
</feature>
<evidence type="ECO:0000259" key="7">
    <source>
        <dbReference type="PROSITE" id="PS50016"/>
    </source>
</evidence>
<dbReference type="Gene3D" id="1.10.340.70">
    <property type="match status" value="1"/>
</dbReference>
<evidence type="ECO:0000259" key="8">
    <source>
        <dbReference type="PROSITE" id="PS50994"/>
    </source>
</evidence>
<dbReference type="Pfam" id="PF18701">
    <property type="entry name" value="DUF5641"/>
    <property type="match status" value="1"/>
</dbReference>
<accession>A0ABM1YSV8</accession>
<dbReference type="InterPro" id="IPR011011">
    <property type="entry name" value="Znf_FYVE_PHD"/>
</dbReference>
<evidence type="ECO:0000313" key="10">
    <source>
        <dbReference type="Proteomes" id="UP000069940"/>
    </source>
</evidence>
<dbReference type="GeneID" id="134290988"/>
<feature type="region of interest" description="Disordered" evidence="6">
    <location>
        <begin position="341"/>
        <end position="460"/>
    </location>
</feature>
<dbReference type="InterPro" id="IPR001965">
    <property type="entry name" value="Znf_PHD"/>
</dbReference>
<dbReference type="Pfam" id="PF03564">
    <property type="entry name" value="DUF1759"/>
    <property type="match status" value="1"/>
</dbReference>
<dbReference type="Pfam" id="PF05380">
    <property type="entry name" value="Peptidase_A17"/>
    <property type="match status" value="1"/>
</dbReference>